<evidence type="ECO:0000256" key="1">
    <source>
        <dbReference type="SAM" id="MobiDB-lite"/>
    </source>
</evidence>
<evidence type="ECO:0000313" key="3">
    <source>
        <dbReference type="Proteomes" id="UP000638353"/>
    </source>
</evidence>
<protein>
    <submittedName>
        <fullName evidence="2">Uncharacterized protein</fullName>
    </submittedName>
</protein>
<accession>A0A919C866</accession>
<comment type="caution">
    <text evidence="2">The sequence shown here is derived from an EMBL/GenBank/DDBJ whole genome shotgun (WGS) entry which is preliminary data.</text>
</comment>
<gene>
    <name evidence="2" type="ORF">GCM10010334_08150</name>
</gene>
<dbReference type="EMBL" id="BMVC01000001">
    <property type="protein sequence ID" value="GHC80818.1"/>
    <property type="molecule type" value="Genomic_DNA"/>
</dbReference>
<organism evidence="2 3">
    <name type="scientific">Streptomyces finlayi</name>
    <dbReference type="NCBI Taxonomy" id="67296"/>
    <lineage>
        <taxon>Bacteria</taxon>
        <taxon>Bacillati</taxon>
        <taxon>Actinomycetota</taxon>
        <taxon>Actinomycetes</taxon>
        <taxon>Kitasatosporales</taxon>
        <taxon>Streptomycetaceae</taxon>
        <taxon>Streptomyces</taxon>
    </lineage>
</organism>
<evidence type="ECO:0000313" key="2">
    <source>
        <dbReference type="EMBL" id="GHC80818.1"/>
    </source>
</evidence>
<name>A0A919C866_9ACTN</name>
<proteinExistence type="predicted"/>
<sequence>MYTTEMAYVRMRELQELANRSRAHKPAATTASVRSLKARLKRSKQG</sequence>
<reference evidence="2" key="2">
    <citation type="submission" date="2020-09" db="EMBL/GenBank/DDBJ databases">
        <authorList>
            <person name="Sun Q."/>
            <person name="Ohkuma M."/>
        </authorList>
    </citation>
    <scope>NUCLEOTIDE SEQUENCE</scope>
    <source>
        <strain evidence="2">JCM 4637</strain>
    </source>
</reference>
<feature type="compositionally biased region" description="Basic residues" evidence="1">
    <location>
        <begin position="36"/>
        <end position="46"/>
    </location>
</feature>
<dbReference type="Proteomes" id="UP000638353">
    <property type="component" value="Unassembled WGS sequence"/>
</dbReference>
<reference evidence="2" key="1">
    <citation type="journal article" date="2014" name="Int. J. Syst. Evol. Microbiol.">
        <title>Complete genome sequence of Corynebacterium casei LMG S-19264T (=DSM 44701T), isolated from a smear-ripened cheese.</title>
        <authorList>
            <consortium name="US DOE Joint Genome Institute (JGI-PGF)"/>
            <person name="Walter F."/>
            <person name="Albersmeier A."/>
            <person name="Kalinowski J."/>
            <person name="Ruckert C."/>
        </authorList>
    </citation>
    <scope>NUCLEOTIDE SEQUENCE</scope>
    <source>
        <strain evidence="2">JCM 4637</strain>
    </source>
</reference>
<feature type="region of interest" description="Disordered" evidence="1">
    <location>
        <begin position="19"/>
        <end position="46"/>
    </location>
</feature>
<dbReference type="AlphaFoldDB" id="A0A919C866"/>
<dbReference type="RefSeq" id="WP_189821396.1">
    <property type="nucleotide sequence ID" value="NZ_BMVC01000001.1"/>
</dbReference>